<dbReference type="Proteomes" id="UP001432071">
    <property type="component" value="Chromosome"/>
</dbReference>
<gene>
    <name evidence="1" type="ORF">OHT53_29205</name>
</gene>
<accession>A0ABZ1R589</accession>
<keyword evidence="2" id="KW-1185">Reference proteome</keyword>
<dbReference type="GeneID" id="93765145"/>
<organism evidence="1 2">
    <name type="scientific">Streptomyces bobili</name>
    <dbReference type="NCBI Taxonomy" id="67280"/>
    <lineage>
        <taxon>Bacteria</taxon>
        <taxon>Bacillati</taxon>
        <taxon>Actinomycetota</taxon>
        <taxon>Actinomycetes</taxon>
        <taxon>Kitasatosporales</taxon>
        <taxon>Streptomycetaceae</taxon>
        <taxon>Streptomyces</taxon>
    </lineage>
</organism>
<dbReference type="RefSeq" id="WP_328736617.1">
    <property type="nucleotide sequence ID" value="NZ_CP108038.1"/>
</dbReference>
<protein>
    <submittedName>
        <fullName evidence="1">Uncharacterized protein</fullName>
    </submittedName>
</protein>
<name>A0ABZ1R589_9ACTN</name>
<evidence type="ECO:0000313" key="2">
    <source>
        <dbReference type="Proteomes" id="UP001432071"/>
    </source>
</evidence>
<sequence>MTTATTTLTVTDVTVTTDGMGRPYAVVPDDVARLLHTASRAGIDPEARGIYFETTPHPADSWVATTVRTIFDAVLASPVADEDHHAHGLWQYRKWDGGTFYGWIVGESAWDANTRWWREYGKHNDLISRGATIASKDRRHLAGTCTFIS</sequence>
<proteinExistence type="predicted"/>
<evidence type="ECO:0000313" key="1">
    <source>
        <dbReference type="EMBL" id="WUN89872.1"/>
    </source>
</evidence>
<reference evidence="1" key="1">
    <citation type="submission" date="2022-10" db="EMBL/GenBank/DDBJ databases">
        <title>The complete genomes of actinobacterial strains from the NBC collection.</title>
        <authorList>
            <person name="Joergensen T.S."/>
            <person name="Alvarez Arevalo M."/>
            <person name="Sterndorff E.B."/>
            <person name="Faurdal D."/>
            <person name="Vuksanovic O."/>
            <person name="Mourched A.-S."/>
            <person name="Charusanti P."/>
            <person name="Shaw S."/>
            <person name="Blin K."/>
            <person name="Weber T."/>
        </authorList>
    </citation>
    <scope>NUCLEOTIDE SEQUENCE</scope>
    <source>
        <strain evidence="1">NBC_00302</strain>
    </source>
</reference>
<dbReference type="EMBL" id="CP108038">
    <property type="protein sequence ID" value="WUN89872.1"/>
    <property type="molecule type" value="Genomic_DNA"/>
</dbReference>